<feature type="region of interest" description="Disordered" evidence="1">
    <location>
        <begin position="360"/>
        <end position="448"/>
    </location>
</feature>
<feature type="compositionally biased region" description="Low complexity" evidence="1">
    <location>
        <begin position="378"/>
        <end position="392"/>
    </location>
</feature>
<comment type="caution">
    <text evidence="2">The sequence shown here is derived from an EMBL/GenBank/DDBJ whole genome shotgun (WGS) entry which is preliminary data.</text>
</comment>
<dbReference type="RefSeq" id="XP_026601640.1">
    <property type="nucleotide sequence ID" value="XM_026749608.1"/>
</dbReference>
<proteinExistence type="predicted"/>
<dbReference type="AlphaFoldDB" id="A0A3D8REL1"/>
<accession>A0A3D8REL1</accession>
<evidence type="ECO:0000256" key="1">
    <source>
        <dbReference type="SAM" id="MobiDB-lite"/>
    </source>
</evidence>
<feature type="region of interest" description="Disordered" evidence="1">
    <location>
        <begin position="313"/>
        <end position="347"/>
    </location>
</feature>
<feature type="compositionally biased region" description="Low complexity" evidence="1">
    <location>
        <begin position="313"/>
        <end position="328"/>
    </location>
</feature>
<sequence>MPSSNSDPKDARRSSRQYLRALFRELEERGADRLDPTALKSTGITIKALDLSQPLSGAANQDQDLVPFFQPWKLDSLASYPLDLTEESTKEVYGSEQRAFTRRSIEDPTLASSLFTDILAGFIQYERIGLDRCIMRSSEWFECNIDDHFLRDEYRVTCSATDRDNPYKAISGPSNVRAAWHIRDDKTRTSREPHALFTMTHTVPPPPPPTEQILRTEILAILGVMLSRLRSWTLRDFSIIPVLLISCFNRYKARVLYGYMSDNGLVIACSCLHDFSTQQARDKNFNVFFSWMASEPIGNTKSLSFGPMIKENVPQTRPQRQPVVPVQRGITNTEFFQPPPKPEGAAPDLFQAPLEVEAKSEAPAPATVPKRTGSPHDSGYGSVKGSSSSSGTRGHKGDRSSGSGSGGEAQRGRGSGSGSGSGSWVADAEGPGGLGLETVGEDPREPAA</sequence>
<dbReference type="STRING" id="1810919.A0A3D8REL1"/>
<gene>
    <name evidence="2" type="ORF">DSM5745_07592</name>
</gene>
<evidence type="ECO:0000313" key="2">
    <source>
        <dbReference type="EMBL" id="RDW72420.1"/>
    </source>
</evidence>
<organism evidence="2 3">
    <name type="scientific">Aspergillus mulundensis</name>
    <dbReference type="NCBI Taxonomy" id="1810919"/>
    <lineage>
        <taxon>Eukaryota</taxon>
        <taxon>Fungi</taxon>
        <taxon>Dikarya</taxon>
        <taxon>Ascomycota</taxon>
        <taxon>Pezizomycotina</taxon>
        <taxon>Eurotiomycetes</taxon>
        <taxon>Eurotiomycetidae</taxon>
        <taxon>Eurotiales</taxon>
        <taxon>Aspergillaceae</taxon>
        <taxon>Aspergillus</taxon>
        <taxon>Aspergillus subgen. Nidulantes</taxon>
    </lineage>
</organism>
<dbReference type="GeneID" id="38117962"/>
<dbReference type="EMBL" id="PVWQ01000009">
    <property type="protein sequence ID" value="RDW72420.1"/>
    <property type="molecule type" value="Genomic_DNA"/>
</dbReference>
<feature type="compositionally biased region" description="Gly residues" evidence="1">
    <location>
        <begin position="403"/>
        <end position="421"/>
    </location>
</feature>
<protein>
    <submittedName>
        <fullName evidence="2">Uncharacterized protein</fullName>
    </submittedName>
</protein>
<dbReference type="Proteomes" id="UP000256690">
    <property type="component" value="Unassembled WGS sequence"/>
</dbReference>
<reference evidence="2 3" key="1">
    <citation type="journal article" date="2018" name="IMA Fungus">
        <title>IMA Genome-F 9: Draft genome sequence of Annulohypoxylon stygium, Aspergillus mulundensis, Berkeleyomyces basicola (syn. Thielaviopsis basicola), Ceratocystis smalleyi, two Cercospora beticola strains, Coleophoma cylindrospora, Fusarium fracticaudum, Phialophora cf. hyalina, and Morchella septimelata.</title>
        <authorList>
            <person name="Wingfield B.D."/>
            <person name="Bills G.F."/>
            <person name="Dong Y."/>
            <person name="Huang W."/>
            <person name="Nel W.J."/>
            <person name="Swalarsk-Parry B.S."/>
            <person name="Vaghefi N."/>
            <person name="Wilken P.M."/>
            <person name="An Z."/>
            <person name="de Beer Z.W."/>
            <person name="De Vos L."/>
            <person name="Chen L."/>
            <person name="Duong T.A."/>
            <person name="Gao Y."/>
            <person name="Hammerbacher A."/>
            <person name="Kikkert J.R."/>
            <person name="Li Y."/>
            <person name="Li H."/>
            <person name="Li K."/>
            <person name="Li Q."/>
            <person name="Liu X."/>
            <person name="Ma X."/>
            <person name="Naidoo K."/>
            <person name="Pethybridge S.J."/>
            <person name="Sun J."/>
            <person name="Steenkamp E.T."/>
            <person name="van der Nest M.A."/>
            <person name="van Wyk S."/>
            <person name="Wingfield M.J."/>
            <person name="Xiong C."/>
            <person name="Yue Q."/>
            <person name="Zhang X."/>
        </authorList>
    </citation>
    <scope>NUCLEOTIDE SEQUENCE [LARGE SCALE GENOMIC DNA]</scope>
    <source>
        <strain evidence="2 3">DSM 5745</strain>
    </source>
</reference>
<keyword evidence="3" id="KW-1185">Reference proteome</keyword>
<name>A0A3D8REL1_9EURO</name>
<dbReference type="OrthoDB" id="4177740at2759"/>
<evidence type="ECO:0000313" key="3">
    <source>
        <dbReference type="Proteomes" id="UP000256690"/>
    </source>
</evidence>